<dbReference type="Pfam" id="PF00571">
    <property type="entry name" value="CBS"/>
    <property type="match status" value="1"/>
</dbReference>
<organism evidence="3">
    <name type="scientific">Tanacetum cinerariifolium</name>
    <name type="common">Dalmatian daisy</name>
    <name type="synonym">Chrysanthemum cinerariifolium</name>
    <dbReference type="NCBI Taxonomy" id="118510"/>
    <lineage>
        <taxon>Eukaryota</taxon>
        <taxon>Viridiplantae</taxon>
        <taxon>Streptophyta</taxon>
        <taxon>Embryophyta</taxon>
        <taxon>Tracheophyta</taxon>
        <taxon>Spermatophyta</taxon>
        <taxon>Magnoliopsida</taxon>
        <taxon>eudicotyledons</taxon>
        <taxon>Gunneridae</taxon>
        <taxon>Pentapetalae</taxon>
        <taxon>asterids</taxon>
        <taxon>campanulids</taxon>
        <taxon>Asterales</taxon>
        <taxon>Asteraceae</taxon>
        <taxon>Asteroideae</taxon>
        <taxon>Anthemideae</taxon>
        <taxon>Anthemidinae</taxon>
        <taxon>Tanacetum</taxon>
    </lineage>
</organism>
<dbReference type="Gene3D" id="3.10.580.10">
    <property type="entry name" value="CBS-domain"/>
    <property type="match status" value="1"/>
</dbReference>
<evidence type="ECO:0000259" key="2">
    <source>
        <dbReference type="PROSITE" id="PS51371"/>
    </source>
</evidence>
<proteinExistence type="predicted"/>
<feature type="non-terminal residue" evidence="3">
    <location>
        <position position="1"/>
    </location>
</feature>
<evidence type="ECO:0000256" key="1">
    <source>
        <dbReference type="PROSITE-ProRule" id="PRU00703"/>
    </source>
</evidence>
<sequence length="126" mass="14022">VMTPNPQSATIDTLIVEALRIMNDGKFLHLPVVDRDGDVVAVIDVLQITDAAVALMTCYCIVLTRLLFSTLDDKNLTHMSVNNKNVNVFFPSMKTCPGDIVYVQNEQAEVKRLACFGTLGWTFHHI</sequence>
<accession>A0A699K264</accession>
<evidence type="ECO:0000313" key="3">
    <source>
        <dbReference type="EMBL" id="GFA72469.1"/>
    </source>
</evidence>
<keyword evidence="1" id="KW-0129">CBS domain</keyword>
<feature type="domain" description="CBS" evidence="2">
    <location>
        <begin position="2"/>
        <end position="58"/>
    </location>
</feature>
<dbReference type="SUPFAM" id="SSF54631">
    <property type="entry name" value="CBS-domain pair"/>
    <property type="match status" value="1"/>
</dbReference>
<reference evidence="3" key="1">
    <citation type="journal article" date="2019" name="Sci. Rep.">
        <title>Draft genome of Tanacetum cinerariifolium, the natural source of mosquito coil.</title>
        <authorList>
            <person name="Yamashiro T."/>
            <person name="Shiraishi A."/>
            <person name="Satake H."/>
            <person name="Nakayama K."/>
        </authorList>
    </citation>
    <scope>NUCLEOTIDE SEQUENCE</scope>
</reference>
<dbReference type="AlphaFoldDB" id="A0A699K264"/>
<comment type="caution">
    <text evidence="3">The sequence shown here is derived from an EMBL/GenBank/DDBJ whole genome shotgun (WGS) entry which is preliminary data.</text>
</comment>
<gene>
    <name evidence="3" type="ORF">Tci_644441</name>
</gene>
<protein>
    <submittedName>
        <fullName evidence="3">CBS domain-containing protein CBSCBSPB5</fullName>
    </submittedName>
</protein>
<dbReference type="PROSITE" id="PS51371">
    <property type="entry name" value="CBS"/>
    <property type="match status" value="1"/>
</dbReference>
<dbReference type="InterPro" id="IPR046342">
    <property type="entry name" value="CBS_dom_sf"/>
</dbReference>
<dbReference type="EMBL" id="BKCJ010476021">
    <property type="protein sequence ID" value="GFA72469.1"/>
    <property type="molecule type" value="Genomic_DNA"/>
</dbReference>
<dbReference type="InterPro" id="IPR000644">
    <property type="entry name" value="CBS_dom"/>
</dbReference>
<name>A0A699K264_TANCI</name>